<reference evidence="1" key="1">
    <citation type="submission" date="2022-03" db="EMBL/GenBank/DDBJ databases">
        <title>Draft genome sequence of Aduncisulcus paluster, a free-living microaerophilic Fornicata.</title>
        <authorList>
            <person name="Yuyama I."/>
            <person name="Kume K."/>
            <person name="Tamura T."/>
            <person name="Inagaki Y."/>
            <person name="Hashimoto T."/>
        </authorList>
    </citation>
    <scope>NUCLEOTIDE SEQUENCE</scope>
    <source>
        <strain evidence="1">NY0171</strain>
    </source>
</reference>
<name>A0ABQ5KRK8_9EUKA</name>
<gene>
    <name evidence="1" type="ORF">ADUPG1_007944</name>
</gene>
<evidence type="ECO:0000313" key="2">
    <source>
        <dbReference type="Proteomes" id="UP001057375"/>
    </source>
</evidence>
<sequence>IDTIIREQCKKYGGSVGTIEGRKCGVAGVEHEEGWDQSQ</sequence>
<protein>
    <submittedName>
        <fullName evidence="1">Uncharacterized protein</fullName>
    </submittedName>
</protein>
<comment type="caution">
    <text evidence="1">The sequence shown here is derived from an EMBL/GenBank/DDBJ whole genome shotgun (WGS) entry which is preliminary data.</text>
</comment>
<dbReference type="EMBL" id="BQXS01010838">
    <property type="protein sequence ID" value="GKT34621.1"/>
    <property type="molecule type" value="Genomic_DNA"/>
</dbReference>
<feature type="non-terminal residue" evidence="1">
    <location>
        <position position="1"/>
    </location>
</feature>
<evidence type="ECO:0000313" key="1">
    <source>
        <dbReference type="EMBL" id="GKT34621.1"/>
    </source>
</evidence>
<organism evidence="1 2">
    <name type="scientific">Aduncisulcus paluster</name>
    <dbReference type="NCBI Taxonomy" id="2918883"/>
    <lineage>
        <taxon>Eukaryota</taxon>
        <taxon>Metamonada</taxon>
        <taxon>Carpediemonas-like organisms</taxon>
        <taxon>Aduncisulcus</taxon>
    </lineage>
</organism>
<accession>A0ABQ5KRK8</accession>
<keyword evidence="2" id="KW-1185">Reference proteome</keyword>
<dbReference type="Proteomes" id="UP001057375">
    <property type="component" value="Unassembled WGS sequence"/>
</dbReference>
<proteinExistence type="predicted"/>